<dbReference type="OrthoDB" id="1919921at2759"/>
<evidence type="ECO:0000313" key="3">
    <source>
        <dbReference type="Proteomes" id="UP000489600"/>
    </source>
</evidence>
<protein>
    <submittedName>
        <fullName evidence="2">Uncharacterized protein</fullName>
    </submittedName>
</protein>
<dbReference type="EMBL" id="CABITT030000002">
    <property type="protein sequence ID" value="VVA93845.1"/>
    <property type="molecule type" value="Genomic_DNA"/>
</dbReference>
<gene>
    <name evidence="2" type="ORF">ANE_LOCUS4290</name>
</gene>
<evidence type="ECO:0000256" key="1">
    <source>
        <dbReference type="SAM" id="Coils"/>
    </source>
</evidence>
<dbReference type="PANTHER" id="PTHR36765:SF1">
    <property type="entry name" value="EXPRESSED PROTEIN"/>
    <property type="match status" value="1"/>
</dbReference>
<name>A0A565AZA2_9BRAS</name>
<dbReference type="Proteomes" id="UP000489600">
    <property type="component" value="Unassembled WGS sequence"/>
</dbReference>
<comment type="caution">
    <text evidence="2">The sequence shown here is derived from an EMBL/GenBank/DDBJ whole genome shotgun (WGS) entry which is preliminary data.</text>
</comment>
<dbReference type="PANTHER" id="PTHR36765">
    <property type="entry name" value="EXPRESSED PROTEIN"/>
    <property type="match status" value="1"/>
</dbReference>
<reference evidence="2" key="1">
    <citation type="submission" date="2019-07" db="EMBL/GenBank/DDBJ databases">
        <authorList>
            <person name="Dittberner H."/>
        </authorList>
    </citation>
    <scope>NUCLEOTIDE SEQUENCE [LARGE SCALE GENOMIC DNA]</scope>
</reference>
<dbReference type="AlphaFoldDB" id="A0A565AZA2"/>
<proteinExistence type="predicted"/>
<feature type="coiled-coil region" evidence="1">
    <location>
        <begin position="151"/>
        <end position="185"/>
    </location>
</feature>
<sequence length="211" mass="23381">MADRGGDSSSEEEDPKWKAAIKSIATTTVYGASAAKPAATQTHEEGDFRLKPKKLTHAQMKVKKLLNEMVENTLDFVKDPVNVPEDKPESDSGVRLFKQSSTGIIFDRLDELQGPKKRPKLLPGVEGNSKEFKKRIKSIAVDGPDVLAVAIEAAKKSSARLEAKEARAKAKAKKEEERVAELKKVRGEKWLPSVAREMQRNNKSTWRSAKS</sequence>
<accession>A0A565AZA2</accession>
<keyword evidence="1" id="KW-0175">Coiled coil</keyword>
<keyword evidence="3" id="KW-1185">Reference proteome</keyword>
<evidence type="ECO:0000313" key="2">
    <source>
        <dbReference type="EMBL" id="VVA93845.1"/>
    </source>
</evidence>
<organism evidence="2 3">
    <name type="scientific">Arabis nemorensis</name>
    <dbReference type="NCBI Taxonomy" id="586526"/>
    <lineage>
        <taxon>Eukaryota</taxon>
        <taxon>Viridiplantae</taxon>
        <taxon>Streptophyta</taxon>
        <taxon>Embryophyta</taxon>
        <taxon>Tracheophyta</taxon>
        <taxon>Spermatophyta</taxon>
        <taxon>Magnoliopsida</taxon>
        <taxon>eudicotyledons</taxon>
        <taxon>Gunneridae</taxon>
        <taxon>Pentapetalae</taxon>
        <taxon>rosids</taxon>
        <taxon>malvids</taxon>
        <taxon>Brassicales</taxon>
        <taxon>Brassicaceae</taxon>
        <taxon>Arabideae</taxon>
        <taxon>Arabis</taxon>
    </lineage>
</organism>